<gene>
    <name evidence="1" type="ORF">LX78_01927</name>
</gene>
<protein>
    <submittedName>
        <fullName evidence="1">Methyltransferase family protein</fullName>
    </submittedName>
</protein>
<comment type="caution">
    <text evidence="1">The sequence shown here is derived from an EMBL/GenBank/DDBJ whole genome shotgun (WGS) entry which is preliminary data.</text>
</comment>
<accession>A0A316E6P8</accession>
<dbReference type="AlphaFoldDB" id="A0A316E6P8"/>
<dbReference type="Pfam" id="PF13578">
    <property type="entry name" value="Methyltransf_24"/>
    <property type="match status" value="1"/>
</dbReference>
<reference evidence="1 2" key="1">
    <citation type="submission" date="2018-05" db="EMBL/GenBank/DDBJ databases">
        <title>Genomic Encyclopedia of Archaeal and Bacterial Type Strains, Phase II (KMG-II): from individual species to whole genera.</title>
        <authorList>
            <person name="Goeker M."/>
        </authorList>
    </citation>
    <scope>NUCLEOTIDE SEQUENCE [LARGE SCALE GENOMIC DNA]</scope>
    <source>
        <strain evidence="1 2">DSM 22637</strain>
    </source>
</reference>
<dbReference type="Gene3D" id="3.40.50.150">
    <property type="entry name" value="Vaccinia Virus protein VP39"/>
    <property type="match status" value="1"/>
</dbReference>
<dbReference type="OrthoDB" id="799111at2"/>
<sequence length="257" mass="30456">MNFIKQYLVDLITFHRLGKKVHFDEYFRETAKLTTSEIHKTPRRTLIINHFIKLVKAQYYLEIGVRDPKKNFNKIESENKFSVDPGIEFDDNPVDFKMTSDAFFDKLKNNNLKIKSDVKFDVIFIDGLHISNQVEKDILNSLEFLNENGVIILHDCNPPSEFHQREQYNFVNSPAGPFWNGTTWKAFYKFRHYKDLFSICFDSDWGVGIISKKQYPLFNNIKGKIENEFYEFSNLNENRGEHLNLSSFEQWAELIKK</sequence>
<dbReference type="GO" id="GO:0008168">
    <property type="term" value="F:methyltransferase activity"/>
    <property type="evidence" value="ECO:0007669"/>
    <property type="project" value="UniProtKB-KW"/>
</dbReference>
<organism evidence="1 2">
    <name type="scientific">Xanthomarina spongicola</name>
    <dbReference type="NCBI Taxonomy" id="570520"/>
    <lineage>
        <taxon>Bacteria</taxon>
        <taxon>Pseudomonadati</taxon>
        <taxon>Bacteroidota</taxon>
        <taxon>Flavobacteriia</taxon>
        <taxon>Flavobacteriales</taxon>
        <taxon>Flavobacteriaceae</taxon>
        <taxon>Xanthomarina</taxon>
    </lineage>
</organism>
<dbReference type="Proteomes" id="UP000245430">
    <property type="component" value="Unassembled WGS sequence"/>
</dbReference>
<dbReference type="GO" id="GO:0032259">
    <property type="term" value="P:methylation"/>
    <property type="evidence" value="ECO:0007669"/>
    <property type="project" value="UniProtKB-KW"/>
</dbReference>
<dbReference type="SUPFAM" id="SSF53335">
    <property type="entry name" value="S-adenosyl-L-methionine-dependent methyltransferases"/>
    <property type="match status" value="1"/>
</dbReference>
<proteinExistence type="predicted"/>
<dbReference type="InterPro" id="IPR029063">
    <property type="entry name" value="SAM-dependent_MTases_sf"/>
</dbReference>
<evidence type="ECO:0000313" key="2">
    <source>
        <dbReference type="Proteomes" id="UP000245430"/>
    </source>
</evidence>
<evidence type="ECO:0000313" key="1">
    <source>
        <dbReference type="EMBL" id="PWK18620.1"/>
    </source>
</evidence>
<dbReference type="RefSeq" id="WP_109682435.1">
    <property type="nucleotide sequence ID" value="NZ_QGGP01000004.1"/>
</dbReference>
<keyword evidence="2" id="KW-1185">Reference proteome</keyword>
<dbReference type="EMBL" id="QGGP01000004">
    <property type="protein sequence ID" value="PWK18620.1"/>
    <property type="molecule type" value="Genomic_DNA"/>
</dbReference>
<keyword evidence="1" id="KW-0489">Methyltransferase</keyword>
<keyword evidence="1" id="KW-0808">Transferase</keyword>
<name>A0A316E6P8_9FLAO</name>